<evidence type="ECO:0000256" key="1">
    <source>
        <dbReference type="SAM" id="Phobius"/>
    </source>
</evidence>
<keyword evidence="1" id="KW-0812">Transmembrane</keyword>
<accession>A0A2S7UW19</accession>
<gene>
    <name evidence="2" type="ORF">BTO11_11335</name>
</gene>
<dbReference type="AlphaFoldDB" id="A0A2S7UW19"/>
<keyword evidence="1" id="KW-1133">Transmembrane helix</keyword>
<evidence type="ECO:0000313" key="2">
    <source>
        <dbReference type="EMBL" id="PQJ54184.1"/>
    </source>
</evidence>
<dbReference type="OrthoDB" id="572046at2"/>
<feature type="transmembrane region" description="Helical" evidence="1">
    <location>
        <begin position="12"/>
        <end position="31"/>
    </location>
</feature>
<sequence length="238" mass="27070">MKSERFFKWMWNFNGLVLFLGISVGILFFGYQITKHLLKEDYVPPQTLNLADDKEDEEKWSLGYPNRIGKSDFYYIPLESEKLSVESRGTVVDSFGGSGSYYTETRSKNALFLNSKTNTSNWLFKSVNQLITNISTISGSEYSNNTKAVAMTYEVINSDTNLDGKFNNFDKRTFAISKIDGSDYVEIIEGYSRIVKSVINTEGELFVIFINNNDVFSMLVNLDTFKVVSKKTLPKVGN</sequence>
<keyword evidence="1" id="KW-0472">Membrane</keyword>
<comment type="caution">
    <text evidence="2">The sequence shown here is derived from an EMBL/GenBank/DDBJ whole genome shotgun (WGS) entry which is preliminary data.</text>
</comment>
<evidence type="ECO:0000313" key="3">
    <source>
        <dbReference type="Proteomes" id="UP000239007"/>
    </source>
</evidence>
<dbReference type="Proteomes" id="UP000239007">
    <property type="component" value="Unassembled WGS sequence"/>
</dbReference>
<proteinExistence type="predicted"/>
<dbReference type="EMBL" id="MSCH01000003">
    <property type="protein sequence ID" value="PQJ54184.1"/>
    <property type="molecule type" value="Genomic_DNA"/>
</dbReference>
<keyword evidence="3" id="KW-1185">Reference proteome</keyword>
<organism evidence="2 3">
    <name type="scientific">Psychrosphaera saromensis</name>
    <dbReference type="NCBI Taxonomy" id="716813"/>
    <lineage>
        <taxon>Bacteria</taxon>
        <taxon>Pseudomonadati</taxon>
        <taxon>Pseudomonadota</taxon>
        <taxon>Gammaproteobacteria</taxon>
        <taxon>Alteromonadales</taxon>
        <taxon>Pseudoalteromonadaceae</taxon>
        <taxon>Psychrosphaera</taxon>
    </lineage>
</organism>
<reference evidence="2 3" key="1">
    <citation type="submission" date="2016-12" db="EMBL/GenBank/DDBJ databases">
        <title>Diversity of luminous bacteria.</title>
        <authorList>
            <person name="Yoshizawa S."/>
            <person name="Kogure K."/>
        </authorList>
    </citation>
    <scope>NUCLEOTIDE SEQUENCE [LARGE SCALE GENOMIC DNA]</scope>
    <source>
        <strain evidence="2 3">SA4-48</strain>
    </source>
</reference>
<dbReference type="RefSeq" id="WP_105052698.1">
    <property type="nucleotide sequence ID" value="NZ_BMYG01000006.1"/>
</dbReference>
<protein>
    <submittedName>
        <fullName evidence="2">Uncharacterized protein</fullName>
    </submittedName>
</protein>
<name>A0A2S7UW19_9GAMM</name>